<protein>
    <submittedName>
        <fullName evidence="1">Uncharacterized protein</fullName>
    </submittedName>
</protein>
<name>A0A158KLY1_9BURK</name>
<accession>A0A158KLY1</accession>
<dbReference type="EMBL" id="FCOM02000038">
    <property type="protein sequence ID" value="SAL81570.1"/>
    <property type="molecule type" value="Genomic_DNA"/>
</dbReference>
<keyword evidence="2" id="KW-1185">Reference proteome</keyword>
<reference evidence="1" key="1">
    <citation type="submission" date="2016-01" db="EMBL/GenBank/DDBJ databases">
        <authorList>
            <person name="Peeters C."/>
        </authorList>
    </citation>
    <scope>NUCLEOTIDE SEQUENCE [LARGE SCALE GENOMIC DNA]</scope>
    <source>
        <strain evidence="1">LMG 29317</strain>
    </source>
</reference>
<evidence type="ECO:0000313" key="2">
    <source>
        <dbReference type="Proteomes" id="UP000055019"/>
    </source>
</evidence>
<sequence length="33" mass="3576">MAARSIASVTLSFGLVSARTKAMLPRIRTRTVN</sequence>
<comment type="caution">
    <text evidence="1">The sequence shown here is derived from an EMBL/GenBank/DDBJ whole genome shotgun (WGS) entry which is preliminary data.</text>
</comment>
<organism evidence="1 2">
    <name type="scientific">Caballeronia arvi</name>
    <dbReference type="NCBI Taxonomy" id="1777135"/>
    <lineage>
        <taxon>Bacteria</taxon>
        <taxon>Pseudomonadati</taxon>
        <taxon>Pseudomonadota</taxon>
        <taxon>Betaproteobacteria</taxon>
        <taxon>Burkholderiales</taxon>
        <taxon>Burkholderiaceae</taxon>
        <taxon>Caballeronia</taxon>
    </lineage>
</organism>
<dbReference type="AlphaFoldDB" id="A0A158KLY1"/>
<dbReference type="Proteomes" id="UP000055019">
    <property type="component" value="Unassembled WGS sequence"/>
</dbReference>
<gene>
    <name evidence="1" type="ORF">AWB74_05985</name>
</gene>
<proteinExistence type="predicted"/>
<evidence type="ECO:0000313" key="1">
    <source>
        <dbReference type="EMBL" id="SAL81570.1"/>
    </source>
</evidence>